<keyword evidence="1" id="KW-0472">Membrane</keyword>
<reference evidence="2 3" key="1">
    <citation type="submission" date="2023-07" db="EMBL/GenBank/DDBJ databases">
        <title>Genomic Encyclopedia of Type Strains, Phase IV (KMG-IV): sequencing the most valuable type-strain genomes for metagenomic binning, comparative biology and taxonomic classification.</title>
        <authorList>
            <person name="Goeker M."/>
        </authorList>
    </citation>
    <scope>NUCLEOTIDE SEQUENCE [LARGE SCALE GENOMIC DNA]</scope>
    <source>
        <strain evidence="2 3">DSM 9768</strain>
    </source>
</reference>
<feature type="transmembrane region" description="Helical" evidence="1">
    <location>
        <begin position="6"/>
        <end position="30"/>
    </location>
</feature>
<evidence type="ECO:0000313" key="2">
    <source>
        <dbReference type="EMBL" id="MDQ0258058.1"/>
    </source>
</evidence>
<gene>
    <name evidence="2" type="ORF">J2S74_005522</name>
</gene>
<organism evidence="2 3">
    <name type="scientific">Evansella vedderi</name>
    <dbReference type="NCBI Taxonomy" id="38282"/>
    <lineage>
        <taxon>Bacteria</taxon>
        <taxon>Bacillati</taxon>
        <taxon>Bacillota</taxon>
        <taxon>Bacilli</taxon>
        <taxon>Bacillales</taxon>
        <taxon>Bacillaceae</taxon>
        <taxon>Evansella</taxon>
    </lineage>
</organism>
<keyword evidence="1" id="KW-0812">Transmembrane</keyword>
<protein>
    <submittedName>
        <fullName evidence="2">Lipopolysaccharide export LptBFGC system permease protein LptF</fullName>
    </submittedName>
</protein>
<proteinExistence type="predicted"/>
<accession>A0ABU0A3J7</accession>
<dbReference type="Proteomes" id="UP001230005">
    <property type="component" value="Unassembled WGS sequence"/>
</dbReference>
<feature type="transmembrane region" description="Helical" evidence="1">
    <location>
        <begin position="37"/>
        <end position="58"/>
    </location>
</feature>
<name>A0ABU0A3J7_9BACI</name>
<dbReference type="EMBL" id="JAUSUG010000045">
    <property type="protein sequence ID" value="MDQ0258058.1"/>
    <property type="molecule type" value="Genomic_DNA"/>
</dbReference>
<comment type="caution">
    <text evidence="2">The sequence shown here is derived from an EMBL/GenBank/DDBJ whole genome shotgun (WGS) entry which is preliminary data.</text>
</comment>
<sequence>MDNEIMIVILGIGLFLLAGLFGGLGISFILKNRRSQGGMLLGIGVLLVLIYIITLLILL</sequence>
<evidence type="ECO:0000313" key="3">
    <source>
        <dbReference type="Proteomes" id="UP001230005"/>
    </source>
</evidence>
<dbReference type="RefSeq" id="WP_307332754.1">
    <property type="nucleotide sequence ID" value="NZ_JAUSUG010000045.1"/>
</dbReference>
<keyword evidence="1" id="KW-1133">Transmembrane helix</keyword>
<keyword evidence="3" id="KW-1185">Reference proteome</keyword>
<evidence type="ECO:0000256" key="1">
    <source>
        <dbReference type="SAM" id="Phobius"/>
    </source>
</evidence>